<dbReference type="EMBL" id="JBCEZU010000067">
    <property type="protein sequence ID" value="KAK9533224.1"/>
    <property type="molecule type" value="Genomic_DNA"/>
</dbReference>
<dbReference type="Proteomes" id="UP001488805">
    <property type="component" value="Unassembled WGS sequence"/>
</dbReference>
<reference evidence="1 2" key="1">
    <citation type="journal article" date="2024" name="Genome Biol. Evol.">
        <title>Chromosome-level genome assembly of the viviparous eelpout Zoarces viviparus.</title>
        <authorList>
            <person name="Fuhrmann N."/>
            <person name="Brasseur M.V."/>
            <person name="Bakowski C.E."/>
            <person name="Podsiadlowski L."/>
            <person name="Prost S."/>
            <person name="Krehenwinkel H."/>
            <person name="Mayer C."/>
        </authorList>
    </citation>
    <scope>NUCLEOTIDE SEQUENCE [LARGE SCALE GENOMIC DNA]</scope>
    <source>
        <strain evidence="1">NO-MEL_2022_Ind0_liver</strain>
    </source>
</reference>
<accession>A0AAW1FEY5</accession>
<name>A0AAW1FEY5_ZOAVI</name>
<dbReference type="AlphaFoldDB" id="A0AAW1FEY5"/>
<evidence type="ECO:0000313" key="1">
    <source>
        <dbReference type="EMBL" id="KAK9533224.1"/>
    </source>
</evidence>
<organism evidence="1 2">
    <name type="scientific">Zoarces viviparus</name>
    <name type="common">Viviparous eelpout</name>
    <name type="synonym">Blennius viviparus</name>
    <dbReference type="NCBI Taxonomy" id="48416"/>
    <lineage>
        <taxon>Eukaryota</taxon>
        <taxon>Metazoa</taxon>
        <taxon>Chordata</taxon>
        <taxon>Craniata</taxon>
        <taxon>Vertebrata</taxon>
        <taxon>Euteleostomi</taxon>
        <taxon>Actinopterygii</taxon>
        <taxon>Neopterygii</taxon>
        <taxon>Teleostei</taxon>
        <taxon>Neoteleostei</taxon>
        <taxon>Acanthomorphata</taxon>
        <taxon>Eupercaria</taxon>
        <taxon>Perciformes</taxon>
        <taxon>Cottioidei</taxon>
        <taxon>Zoarcales</taxon>
        <taxon>Zoarcidae</taxon>
        <taxon>Zoarcinae</taxon>
        <taxon>Zoarces</taxon>
    </lineage>
</organism>
<gene>
    <name evidence="1" type="ORF">VZT92_008359</name>
</gene>
<keyword evidence="2" id="KW-1185">Reference proteome</keyword>
<evidence type="ECO:0000313" key="2">
    <source>
        <dbReference type="Proteomes" id="UP001488805"/>
    </source>
</evidence>
<proteinExistence type="predicted"/>
<protein>
    <submittedName>
        <fullName evidence="1">Uncharacterized protein</fullName>
    </submittedName>
</protein>
<sequence>MILCSICHTSRPEHCGYATALINPHPKKPIEESVQVQWIRFHQIEAEDDAPSPGGAPPWSCVSLHLHSLLSAGRLGLTSLSIRLLWGSANRIGLIGFRGAKLVLPCESCSGMGNAAGIQIRCTGKEAKPNGSEDADIQYPLSVYYRMYPMA</sequence>
<comment type="caution">
    <text evidence="1">The sequence shown here is derived from an EMBL/GenBank/DDBJ whole genome shotgun (WGS) entry which is preliminary data.</text>
</comment>